<evidence type="ECO:0000313" key="9">
    <source>
        <dbReference type="EMBL" id="TRD14995.1"/>
    </source>
</evidence>
<evidence type="ECO:0000256" key="7">
    <source>
        <dbReference type="ARBA" id="ARBA00022884"/>
    </source>
</evidence>
<proteinExistence type="predicted"/>
<keyword evidence="2" id="KW-0540">Nuclease</keyword>
<dbReference type="PANTHER" id="PTHR30001:SF1">
    <property type="entry name" value="RIBONUCLEASE E_G-LIKE PROTEIN, CHLOROPLASTIC"/>
    <property type="match status" value="1"/>
</dbReference>
<evidence type="ECO:0000256" key="2">
    <source>
        <dbReference type="ARBA" id="ARBA00022722"/>
    </source>
</evidence>
<keyword evidence="3" id="KW-0479">Metal-binding</keyword>
<dbReference type="Proteomes" id="UP000318590">
    <property type="component" value="Unassembled WGS sequence"/>
</dbReference>
<keyword evidence="4" id="KW-0255">Endonuclease</keyword>
<feature type="domain" description="RNA-binding protein AU-1/Ribonuclease E/G" evidence="8">
    <location>
        <begin position="104"/>
        <end position="202"/>
    </location>
</feature>
<sequence length="348" mass="37724">MKGTVIHLDSYRGRLAAARMVDGQLDDLLIAADDEVPTPGTIYRAVVDRQFKGQGGVTLRLPDGQSGFLRRASGLRPGQSLLVQVTGYADDGKAVPVTADPLFKSRHVIITPGKPGYNVSRQIRDDDIRESLLELAHDMLGAPTESFGLILRSASETADREEVAGDLIAMSELAATVGQDTSSDPELLVEGPDPHMQAWQDWDMPDALITDPGNFAAQGVEDEIDKLFWPRVALSEDHWMSIEPTRALVAVDVNTGADGSLAAGLKANIACCRALPAALRCRGLGGQIVIDMAPAPKKDRRQIDQVLTKALRADPVSTVIAGWTPLGHVELQRRRERLPLHQLFPEAR</sequence>
<evidence type="ECO:0000256" key="5">
    <source>
        <dbReference type="ARBA" id="ARBA00022801"/>
    </source>
</evidence>
<accession>A0A547PLH3</accession>
<dbReference type="InterPro" id="IPR019307">
    <property type="entry name" value="RNA-bd_AU-1/RNase_E/G"/>
</dbReference>
<evidence type="ECO:0000256" key="6">
    <source>
        <dbReference type="ARBA" id="ARBA00022842"/>
    </source>
</evidence>
<reference evidence="9 10" key="1">
    <citation type="submission" date="2019-06" db="EMBL/GenBank/DDBJ databases">
        <title>Paenimaribius caenipelagi gen. nov., sp. nov., isolated from a tidal flat.</title>
        <authorList>
            <person name="Yoon J.-H."/>
        </authorList>
    </citation>
    <scope>NUCLEOTIDE SEQUENCE [LARGE SCALE GENOMIC DNA]</scope>
    <source>
        <strain evidence="9 10">JBTF-M29</strain>
    </source>
</reference>
<dbReference type="GO" id="GO:0004540">
    <property type="term" value="F:RNA nuclease activity"/>
    <property type="evidence" value="ECO:0007669"/>
    <property type="project" value="InterPro"/>
</dbReference>
<dbReference type="PANTHER" id="PTHR30001">
    <property type="entry name" value="RIBONUCLEASE"/>
    <property type="match status" value="1"/>
</dbReference>
<dbReference type="GO" id="GO:0005737">
    <property type="term" value="C:cytoplasm"/>
    <property type="evidence" value="ECO:0007669"/>
    <property type="project" value="TreeGrafter"/>
</dbReference>
<organism evidence="9 10">
    <name type="scientific">Palleronia caenipelagi</name>
    <dbReference type="NCBI Taxonomy" id="2489174"/>
    <lineage>
        <taxon>Bacteria</taxon>
        <taxon>Pseudomonadati</taxon>
        <taxon>Pseudomonadota</taxon>
        <taxon>Alphaproteobacteria</taxon>
        <taxon>Rhodobacterales</taxon>
        <taxon>Roseobacteraceae</taxon>
        <taxon>Palleronia</taxon>
    </lineage>
</organism>
<protein>
    <submittedName>
        <fullName evidence="9">Ribonuclease G</fullName>
    </submittedName>
</protein>
<name>A0A547PLH3_9RHOB</name>
<dbReference type="GO" id="GO:0004519">
    <property type="term" value="F:endonuclease activity"/>
    <property type="evidence" value="ECO:0007669"/>
    <property type="project" value="UniProtKB-KW"/>
</dbReference>
<dbReference type="GO" id="GO:0003723">
    <property type="term" value="F:RNA binding"/>
    <property type="evidence" value="ECO:0007669"/>
    <property type="project" value="UniProtKB-KW"/>
</dbReference>
<dbReference type="GO" id="GO:0046872">
    <property type="term" value="F:metal ion binding"/>
    <property type="evidence" value="ECO:0007669"/>
    <property type="project" value="UniProtKB-KW"/>
</dbReference>
<evidence type="ECO:0000313" key="10">
    <source>
        <dbReference type="Proteomes" id="UP000318590"/>
    </source>
</evidence>
<evidence type="ECO:0000259" key="8">
    <source>
        <dbReference type="Pfam" id="PF10150"/>
    </source>
</evidence>
<dbReference type="GO" id="GO:0006364">
    <property type="term" value="P:rRNA processing"/>
    <property type="evidence" value="ECO:0007669"/>
    <property type="project" value="TreeGrafter"/>
</dbReference>
<dbReference type="Pfam" id="PF10150">
    <property type="entry name" value="RNase_E_G"/>
    <property type="match status" value="2"/>
</dbReference>
<keyword evidence="5" id="KW-0378">Hydrolase</keyword>
<dbReference type="GO" id="GO:0016787">
    <property type="term" value="F:hydrolase activity"/>
    <property type="evidence" value="ECO:0007669"/>
    <property type="project" value="UniProtKB-KW"/>
</dbReference>
<feature type="domain" description="RNA-binding protein AU-1/Ribonuclease E/G" evidence="8">
    <location>
        <begin position="215"/>
        <end position="335"/>
    </location>
</feature>
<evidence type="ECO:0000256" key="1">
    <source>
        <dbReference type="ARBA" id="ARBA00001946"/>
    </source>
</evidence>
<comment type="caution">
    <text evidence="9">The sequence shown here is derived from an EMBL/GenBank/DDBJ whole genome shotgun (WGS) entry which is preliminary data.</text>
</comment>
<evidence type="ECO:0000256" key="4">
    <source>
        <dbReference type="ARBA" id="ARBA00022759"/>
    </source>
</evidence>
<dbReference type="OrthoDB" id="9804278at2"/>
<dbReference type="EMBL" id="VFSV01000058">
    <property type="protein sequence ID" value="TRD14995.1"/>
    <property type="molecule type" value="Genomic_DNA"/>
</dbReference>
<keyword evidence="10" id="KW-1185">Reference proteome</keyword>
<comment type="cofactor">
    <cofactor evidence="1">
        <name>Mg(2+)</name>
        <dbReference type="ChEBI" id="CHEBI:18420"/>
    </cofactor>
</comment>
<dbReference type="InterPro" id="IPR004659">
    <property type="entry name" value="RNase_E/G"/>
</dbReference>
<evidence type="ECO:0000256" key="3">
    <source>
        <dbReference type="ARBA" id="ARBA00022723"/>
    </source>
</evidence>
<gene>
    <name evidence="9" type="ORF">FEV53_17960</name>
</gene>
<dbReference type="AlphaFoldDB" id="A0A547PLH3"/>
<keyword evidence="6" id="KW-0460">Magnesium</keyword>
<dbReference type="RefSeq" id="WP_142836108.1">
    <property type="nucleotide sequence ID" value="NZ_VFSV01000058.1"/>
</dbReference>
<keyword evidence="7" id="KW-0694">RNA-binding</keyword>